<sequence>LSSIAGYRPGWGQLSGISAHYGFLGYATWFWTFGIALIGSAIWSIFDNKRSQPAKNYNQLYYWLRVIVRYRIALGIIAFGFLKVYPMQMPPPAISNLETNIGDYNTYKIYWQQLGIVIWYEVLLGFVEVLGGVLMFFRRTSAIGAFINAGVLLNIAHANFAYDGGVHVYSSLFVLFSIFILLPYLKNLWTLFILRKEVNSFPFFPQWKGKKKTIYLIVKSLIVVLFTIVYGILRYDVHYKQGYLKDPIKPGLSNAAGFYNVSTFKLNGTEIAYSPYDSVRWQNVIFEKWSTLTYQVYHSFDISLENGTPAKNDWERNYELAGIAGGRRFLFYKLDTIKQTLLFQDKNFKKYRTDNNDKSKGKNRKKDEGFQPLFSLHYERVSNDKIILSGKNENKDSLYIVLDRVRKEYPVYSGL</sequence>
<feature type="non-terminal residue" evidence="2">
    <location>
        <position position="1"/>
    </location>
</feature>
<dbReference type="EMBL" id="QFOI01000516">
    <property type="protein sequence ID" value="PZP41464.1"/>
    <property type="molecule type" value="Genomic_DNA"/>
</dbReference>
<evidence type="ECO:0000313" key="2">
    <source>
        <dbReference type="EMBL" id="PZP41464.1"/>
    </source>
</evidence>
<dbReference type="Proteomes" id="UP000249645">
    <property type="component" value="Unassembled WGS sequence"/>
</dbReference>
<gene>
    <name evidence="2" type="ORF">DI598_18195</name>
</gene>
<feature type="transmembrane region" description="Helical" evidence="1">
    <location>
        <begin position="117"/>
        <end position="137"/>
    </location>
</feature>
<comment type="caution">
    <text evidence="2">The sequence shown here is derived from an EMBL/GenBank/DDBJ whole genome shotgun (WGS) entry which is preliminary data.</text>
</comment>
<protein>
    <recommendedName>
        <fullName evidence="4">DoxX family protein</fullName>
    </recommendedName>
</protein>
<feature type="transmembrane region" description="Helical" evidence="1">
    <location>
        <begin position="67"/>
        <end position="85"/>
    </location>
</feature>
<feature type="transmembrane region" description="Helical" evidence="1">
    <location>
        <begin position="214"/>
        <end position="233"/>
    </location>
</feature>
<organism evidence="2 3">
    <name type="scientific">Pseudopedobacter saltans</name>
    <dbReference type="NCBI Taxonomy" id="151895"/>
    <lineage>
        <taxon>Bacteria</taxon>
        <taxon>Pseudomonadati</taxon>
        <taxon>Bacteroidota</taxon>
        <taxon>Sphingobacteriia</taxon>
        <taxon>Sphingobacteriales</taxon>
        <taxon>Sphingobacteriaceae</taxon>
        <taxon>Pseudopedobacter</taxon>
    </lineage>
</organism>
<feature type="transmembrane region" description="Helical" evidence="1">
    <location>
        <begin position="144"/>
        <end position="162"/>
    </location>
</feature>
<proteinExistence type="predicted"/>
<evidence type="ECO:0000256" key="1">
    <source>
        <dbReference type="SAM" id="Phobius"/>
    </source>
</evidence>
<reference evidence="2 3" key="1">
    <citation type="submission" date="2017-11" db="EMBL/GenBank/DDBJ databases">
        <title>Infants hospitalized years apart are colonized by the same room-sourced microbial strains.</title>
        <authorList>
            <person name="Brooks B."/>
            <person name="Olm M.R."/>
            <person name="Firek B.A."/>
            <person name="Baker R."/>
            <person name="Thomas B.C."/>
            <person name="Morowitz M.J."/>
            <person name="Banfield J.F."/>
        </authorList>
    </citation>
    <scope>NUCLEOTIDE SEQUENCE [LARGE SCALE GENOMIC DNA]</scope>
    <source>
        <strain evidence="2">S2_009_000_R2_76</strain>
    </source>
</reference>
<name>A0A2W5EHB1_9SPHI</name>
<keyword evidence="1" id="KW-0472">Membrane</keyword>
<feature type="transmembrane region" description="Helical" evidence="1">
    <location>
        <begin position="168"/>
        <end position="194"/>
    </location>
</feature>
<feature type="transmembrane region" description="Helical" evidence="1">
    <location>
        <begin position="23"/>
        <end position="46"/>
    </location>
</feature>
<dbReference type="AlphaFoldDB" id="A0A2W5EHB1"/>
<keyword evidence="1" id="KW-0812">Transmembrane</keyword>
<evidence type="ECO:0008006" key="4">
    <source>
        <dbReference type="Google" id="ProtNLM"/>
    </source>
</evidence>
<keyword evidence="1" id="KW-1133">Transmembrane helix</keyword>
<accession>A0A2W5EHB1</accession>
<evidence type="ECO:0000313" key="3">
    <source>
        <dbReference type="Proteomes" id="UP000249645"/>
    </source>
</evidence>